<gene>
    <name evidence="6" type="ORF">H8K52_10135</name>
</gene>
<feature type="repeat" description="TPR" evidence="4">
    <location>
        <begin position="43"/>
        <end position="76"/>
    </location>
</feature>
<keyword evidence="7" id="KW-1185">Reference proteome</keyword>
<dbReference type="SUPFAM" id="SSF48452">
    <property type="entry name" value="TPR-like"/>
    <property type="match status" value="1"/>
</dbReference>
<dbReference type="Proteomes" id="UP000648257">
    <property type="component" value="Unassembled WGS sequence"/>
</dbReference>
<evidence type="ECO:0000256" key="4">
    <source>
        <dbReference type="PROSITE-ProRule" id="PRU00339"/>
    </source>
</evidence>
<dbReference type="InterPro" id="IPR019734">
    <property type="entry name" value="TPR_rpt"/>
</dbReference>
<keyword evidence="2" id="KW-0223">Dioxygenase</keyword>
<dbReference type="Gene3D" id="2.60.120.330">
    <property type="entry name" value="B-lactam Antibiotic, Isopenicillin N Synthase, Chain"/>
    <property type="match status" value="1"/>
</dbReference>
<sequence length="425" mass="48706">MTQKQNQEIVQLSQLAQKAIQTGQEQLALTYWTKILQQLPNHIPTLTEMGKYALSKGEIKAAVNAFQRVVTIDGKEPQQWINLAITYQQVQDEQNEEYAIQQALKADPGDLLALIMRADLYRRQDKKHLAAKTFGAVASIAPSMEKLHPSLHSSIQFARQYKEEYESAQGNFLDEFLDSHYQQMGGENLQRFRDSVDILLGRKKRYDSQSMVFHYPNLLPIEFFEREEFPWLTEIEAGTNDIRDEFLQILQAEKGFTPYLVYPEGQPLNQFAELNNSPDWSAFHLCKNGIMQEENIKQCPKTMALIAQAPQPIQLGRTPTSMFSLLKPKTKIPAHVGVSNVRLVTHIPLIIPADCGFRVGNQTREWELGKAFIFDDTIEHEAWNNSDKLRVVLIFDIWHPHLSLSERDMISALSEGLAHFRTQVS</sequence>
<dbReference type="EMBL" id="JACOFW010000009">
    <property type="protein sequence ID" value="MBC3807702.1"/>
    <property type="molecule type" value="Genomic_DNA"/>
</dbReference>
<evidence type="ECO:0000313" key="6">
    <source>
        <dbReference type="EMBL" id="MBC3807702.1"/>
    </source>
</evidence>
<dbReference type="InterPro" id="IPR027443">
    <property type="entry name" value="IPNS-like_sf"/>
</dbReference>
<comment type="caution">
    <text evidence="6">The sequence shown here is derived from an EMBL/GenBank/DDBJ whole genome shotgun (WGS) entry which is preliminary data.</text>
</comment>
<organism evidence="6 7">
    <name type="scientific">Undibacterium seohonense</name>
    <dbReference type="NCBI Taxonomy" id="1344950"/>
    <lineage>
        <taxon>Bacteria</taxon>
        <taxon>Pseudomonadati</taxon>
        <taxon>Pseudomonadota</taxon>
        <taxon>Betaproteobacteria</taxon>
        <taxon>Burkholderiales</taxon>
        <taxon>Oxalobacteraceae</taxon>
        <taxon>Undibacterium</taxon>
    </lineage>
</organism>
<dbReference type="PANTHER" id="PTHR46332:SF5">
    <property type="entry name" value="ASPARTATE BETA-HYDROXYLASE DOMAIN CONTAINING 2"/>
    <property type="match status" value="1"/>
</dbReference>
<evidence type="ECO:0000256" key="2">
    <source>
        <dbReference type="ARBA" id="ARBA00022964"/>
    </source>
</evidence>
<dbReference type="Gene3D" id="1.25.40.10">
    <property type="entry name" value="Tetratricopeptide repeat domain"/>
    <property type="match status" value="1"/>
</dbReference>
<comment type="similarity">
    <text evidence="1">Belongs to the aspartyl/asparaginyl beta-hydroxylase family.</text>
</comment>
<accession>A0ABR6X4I9</accession>
<dbReference type="PROSITE" id="PS50005">
    <property type="entry name" value="TPR"/>
    <property type="match status" value="1"/>
</dbReference>
<dbReference type="InterPro" id="IPR051821">
    <property type="entry name" value="Asp/Asn_beta-hydroxylase"/>
</dbReference>
<dbReference type="RefSeq" id="WP_186922784.1">
    <property type="nucleotide sequence ID" value="NZ_JACOFW010000009.1"/>
</dbReference>
<evidence type="ECO:0000313" key="7">
    <source>
        <dbReference type="Proteomes" id="UP000648257"/>
    </source>
</evidence>
<name>A0ABR6X4I9_9BURK</name>
<proteinExistence type="inferred from homology"/>
<evidence type="ECO:0000256" key="3">
    <source>
        <dbReference type="ARBA" id="ARBA00023002"/>
    </source>
</evidence>
<keyword evidence="4" id="KW-0802">TPR repeat</keyword>
<dbReference type="SUPFAM" id="SSF51197">
    <property type="entry name" value="Clavaminate synthase-like"/>
    <property type="match status" value="1"/>
</dbReference>
<evidence type="ECO:0000256" key="1">
    <source>
        <dbReference type="ARBA" id="ARBA00007730"/>
    </source>
</evidence>
<dbReference type="InterPro" id="IPR011990">
    <property type="entry name" value="TPR-like_helical_dom_sf"/>
</dbReference>
<dbReference type="InterPro" id="IPR007803">
    <property type="entry name" value="Asp/Arg/Pro-Hydrxlase"/>
</dbReference>
<dbReference type="PANTHER" id="PTHR46332">
    <property type="entry name" value="ASPARTATE BETA-HYDROXYLASE DOMAIN-CONTAINING PROTEIN 2"/>
    <property type="match status" value="1"/>
</dbReference>
<feature type="domain" description="Aspartyl/asparaginy/proline hydroxylase" evidence="5">
    <location>
        <begin position="239"/>
        <end position="400"/>
    </location>
</feature>
<dbReference type="Pfam" id="PF05118">
    <property type="entry name" value="Asp_Arg_Hydrox"/>
    <property type="match status" value="1"/>
</dbReference>
<keyword evidence="3" id="KW-0560">Oxidoreductase</keyword>
<evidence type="ECO:0000259" key="5">
    <source>
        <dbReference type="Pfam" id="PF05118"/>
    </source>
</evidence>
<reference evidence="6 7" key="1">
    <citation type="submission" date="2020-08" db="EMBL/GenBank/DDBJ databases">
        <title>Novel species isolated from subtropical streams in China.</title>
        <authorList>
            <person name="Lu H."/>
        </authorList>
    </citation>
    <scope>NUCLEOTIDE SEQUENCE [LARGE SCALE GENOMIC DNA]</scope>
    <source>
        <strain evidence="6 7">KACC 16656</strain>
    </source>
</reference>
<dbReference type="SMART" id="SM00028">
    <property type="entry name" value="TPR"/>
    <property type="match status" value="4"/>
</dbReference>
<protein>
    <submittedName>
        <fullName evidence="6">Aspartyl/asparaginyl beta-hydroxylase domain-containing protein</fullName>
    </submittedName>
</protein>